<evidence type="ECO:0000259" key="2">
    <source>
        <dbReference type="Pfam" id="PF00149"/>
    </source>
</evidence>
<dbReference type="PANTHER" id="PTHR43143">
    <property type="entry name" value="METALLOPHOSPHOESTERASE, CALCINEURIN SUPERFAMILY"/>
    <property type="match status" value="1"/>
</dbReference>
<dbReference type="InterPro" id="IPR004843">
    <property type="entry name" value="Calcineurin-like_PHP"/>
</dbReference>
<keyword evidence="1" id="KW-0732">Signal</keyword>
<feature type="domain" description="Calcineurin-like phosphoesterase" evidence="2">
    <location>
        <begin position="48"/>
        <end position="214"/>
    </location>
</feature>
<dbReference type="SUPFAM" id="SSF56300">
    <property type="entry name" value="Metallo-dependent phosphatases"/>
    <property type="match status" value="1"/>
</dbReference>
<evidence type="ECO:0000256" key="1">
    <source>
        <dbReference type="SAM" id="SignalP"/>
    </source>
</evidence>
<evidence type="ECO:0000313" key="3">
    <source>
        <dbReference type="EMBL" id="PIW17562.1"/>
    </source>
</evidence>
<evidence type="ECO:0000313" key="4">
    <source>
        <dbReference type="Proteomes" id="UP000231019"/>
    </source>
</evidence>
<gene>
    <name evidence="3" type="ORF">COW36_08690</name>
</gene>
<reference evidence="3 4" key="1">
    <citation type="submission" date="2017-09" db="EMBL/GenBank/DDBJ databases">
        <title>Depth-based differentiation of microbial function through sediment-hosted aquifers and enrichment of novel symbionts in the deep terrestrial subsurface.</title>
        <authorList>
            <person name="Probst A.J."/>
            <person name="Ladd B."/>
            <person name="Jarett J.K."/>
            <person name="Geller-Mcgrath D.E."/>
            <person name="Sieber C.M."/>
            <person name="Emerson J.B."/>
            <person name="Anantharaman K."/>
            <person name="Thomas B.C."/>
            <person name="Malmstrom R."/>
            <person name="Stieglmeier M."/>
            <person name="Klingl A."/>
            <person name="Woyke T."/>
            <person name="Ryan C.M."/>
            <person name="Banfield J.F."/>
        </authorList>
    </citation>
    <scope>NUCLEOTIDE SEQUENCE [LARGE SCALE GENOMIC DNA]</scope>
    <source>
        <strain evidence="3">CG17_big_fil_post_rev_8_21_14_2_50_48_46</strain>
    </source>
</reference>
<feature type="signal peptide" evidence="1">
    <location>
        <begin position="1"/>
        <end position="18"/>
    </location>
</feature>
<dbReference type="EMBL" id="PFFQ01000023">
    <property type="protein sequence ID" value="PIW17562.1"/>
    <property type="molecule type" value="Genomic_DNA"/>
</dbReference>
<dbReference type="AlphaFoldDB" id="A0A2M7G6C8"/>
<dbReference type="InterPro" id="IPR029052">
    <property type="entry name" value="Metallo-depent_PP-like"/>
</dbReference>
<name>A0A2M7G6C8_9BACT</name>
<feature type="chain" id="PRO_5014637062" description="Calcineurin-like phosphoesterase domain-containing protein" evidence="1">
    <location>
        <begin position="19"/>
        <end position="269"/>
    </location>
</feature>
<dbReference type="PANTHER" id="PTHR43143:SF1">
    <property type="entry name" value="SERINE_THREONINE-PROTEIN PHOSPHATASE CPPED1"/>
    <property type="match status" value="1"/>
</dbReference>
<dbReference type="InterPro" id="IPR051918">
    <property type="entry name" value="STPP_CPPED1"/>
</dbReference>
<organism evidence="3 4">
    <name type="scientific">bacterium (Candidatus Blackallbacteria) CG17_big_fil_post_rev_8_21_14_2_50_48_46</name>
    <dbReference type="NCBI Taxonomy" id="2014261"/>
    <lineage>
        <taxon>Bacteria</taxon>
        <taxon>Candidatus Blackallbacteria</taxon>
    </lineage>
</organism>
<dbReference type="GO" id="GO:0016787">
    <property type="term" value="F:hydrolase activity"/>
    <property type="evidence" value="ECO:0007669"/>
    <property type="project" value="InterPro"/>
</dbReference>
<dbReference type="Pfam" id="PF00149">
    <property type="entry name" value="Metallophos"/>
    <property type="match status" value="1"/>
</dbReference>
<protein>
    <recommendedName>
        <fullName evidence="2">Calcineurin-like phosphoesterase domain-containing protein</fullName>
    </recommendedName>
</protein>
<comment type="caution">
    <text evidence="3">The sequence shown here is derived from an EMBL/GenBank/DDBJ whole genome shotgun (WGS) entry which is preliminary data.</text>
</comment>
<dbReference type="Gene3D" id="3.60.21.10">
    <property type="match status" value="1"/>
</dbReference>
<sequence length="269" mass="30999">MKVLNCFLLGLLCLCLQAGKLPAGRHQQGVVRLNHQLKKQKQPGSSYRFVVAGDNRDGNRILAQILQQAAKEHPDFMLHSGDFVALGQKQEYLNLLKLLDRAPFPIFAAMGNHEIYQGGEKWYRSYFGNPDFYFDVGPDRFVILNNANAALKPEQIQWLDQVLQRPRRYKFLLMHYPPQNLIWFYAFSEGANRLREVVTRHHVNYVFMGHIHIYDQLIQDGVHWLISGGAGAPLYRMPLYYSPQGGAYSHYVVMDISPEGIRETLRPLN</sequence>
<accession>A0A2M7G6C8</accession>
<dbReference type="Proteomes" id="UP000231019">
    <property type="component" value="Unassembled WGS sequence"/>
</dbReference>
<proteinExistence type="predicted"/>